<gene>
    <name evidence="10" type="ORF">E2F43_01160</name>
</gene>
<reference evidence="10 11" key="1">
    <citation type="submission" date="2019-03" db="EMBL/GenBank/DDBJ databases">
        <title>Seongchinamella monodicae gen. nov., sp. nov., a novel member of the Gammaproteobacteria isolated from a tidal mudflat of beach.</title>
        <authorList>
            <person name="Yang H.G."/>
            <person name="Kang J.W."/>
            <person name="Lee S.D."/>
        </authorList>
    </citation>
    <scope>NUCLEOTIDE SEQUENCE [LARGE SCALE GENOMIC DNA]</scope>
    <source>
        <strain evidence="10 11">GH4-78</strain>
    </source>
</reference>
<evidence type="ECO:0000256" key="3">
    <source>
        <dbReference type="ARBA" id="ARBA00022630"/>
    </source>
</evidence>
<accession>A0A4R5LU57</accession>
<comment type="similarity">
    <text evidence="2 6">Belongs to the acyl-CoA dehydrogenase family.</text>
</comment>
<dbReference type="FunFam" id="1.10.540.10:FF:000009">
    <property type="entry name" value="Probable acyl-CoA dehydrogenase"/>
    <property type="match status" value="1"/>
</dbReference>
<keyword evidence="5 6" id="KW-0560">Oxidoreductase</keyword>
<dbReference type="PANTHER" id="PTHR43884:SF12">
    <property type="entry name" value="ISOVALERYL-COA DEHYDROGENASE, MITOCHONDRIAL-RELATED"/>
    <property type="match status" value="1"/>
</dbReference>
<evidence type="ECO:0000256" key="4">
    <source>
        <dbReference type="ARBA" id="ARBA00022827"/>
    </source>
</evidence>
<dbReference type="OrthoDB" id="6138585at2"/>
<dbReference type="InterPro" id="IPR009100">
    <property type="entry name" value="AcylCoA_DH/oxidase_NM_dom_sf"/>
</dbReference>
<dbReference type="RefSeq" id="WP_133209047.1">
    <property type="nucleotide sequence ID" value="NZ_SMSE01000001.1"/>
</dbReference>
<dbReference type="SUPFAM" id="SSF56645">
    <property type="entry name" value="Acyl-CoA dehydrogenase NM domain-like"/>
    <property type="match status" value="1"/>
</dbReference>
<dbReference type="Pfam" id="PF00441">
    <property type="entry name" value="Acyl-CoA_dh_1"/>
    <property type="match status" value="1"/>
</dbReference>
<dbReference type="GO" id="GO:0003995">
    <property type="term" value="F:acyl-CoA dehydrogenase activity"/>
    <property type="evidence" value="ECO:0007669"/>
    <property type="project" value="InterPro"/>
</dbReference>
<dbReference type="InterPro" id="IPR046373">
    <property type="entry name" value="Acyl-CoA_Oxase/DH_mid-dom_sf"/>
</dbReference>
<evidence type="ECO:0000313" key="11">
    <source>
        <dbReference type="Proteomes" id="UP000295554"/>
    </source>
</evidence>
<feature type="domain" description="Acyl-CoA dehydrogenase/oxidase N-terminal" evidence="9">
    <location>
        <begin position="9"/>
        <end position="119"/>
    </location>
</feature>
<dbReference type="FunFam" id="2.40.110.10:FF:000002">
    <property type="entry name" value="Acyl-CoA dehydrogenase fadE12"/>
    <property type="match status" value="1"/>
</dbReference>
<keyword evidence="4 6" id="KW-0274">FAD</keyword>
<dbReference type="SUPFAM" id="SSF47203">
    <property type="entry name" value="Acyl-CoA dehydrogenase C-terminal domain-like"/>
    <property type="match status" value="1"/>
</dbReference>
<keyword evidence="11" id="KW-1185">Reference proteome</keyword>
<dbReference type="PANTHER" id="PTHR43884">
    <property type="entry name" value="ACYL-COA DEHYDROGENASE"/>
    <property type="match status" value="1"/>
</dbReference>
<dbReference type="Pfam" id="PF02770">
    <property type="entry name" value="Acyl-CoA_dh_M"/>
    <property type="match status" value="1"/>
</dbReference>
<evidence type="ECO:0000313" key="10">
    <source>
        <dbReference type="EMBL" id="TDG14882.1"/>
    </source>
</evidence>
<dbReference type="InterPro" id="IPR006091">
    <property type="entry name" value="Acyl-CoA_Oxase/DH_mid-dom"/>
</dbReference>
<dbReference type="PROSITE" id="PS00072">
    <property type="entry name" value="ACYL_COA_DH_1"/>
    <property type="match status" value="1"/>
</dbReference>
<dbReference type="InterPro" id="IPR013786">
    <property type="entry name" value="AcylCoA_DH/ox_N"/>
</dbReference>
<evidence type="ECO:0000256" key="5">
    <source>
        <dbReference type="ARBA" id="ARBA00023002"/>
    </source>
</evidence>
<dbReference type="InterPro" id="IPR009075">
    <property type="entry name" value="AcylCo_DH/oxidase_C"/>
</dbReference>
<feature type="domain" description="Acyl-CoA oxidase/dehydrogenase middle" evidence="8">
    <location>
        <begin position="123"/>
        <end position="218"/>
    </location>
</feature>
<dbReference type="AlphaFoldDB" id="A0A4R5LU57"/>
<dbReference type="GO" id="GO:0050660">
    <property type="term" value="F:flavin adenine dinucleotide binding"/>
    <property type="evidence" value="ECO:0007669"/>
    <property type="project" value="InterPro"/>
</dbReference>
<evidence type="ECO:0000256" key="2">
    <source>
        <dbReference type="ARBA" id="ARBA00009347"/>
    </source>
</evidence>
<evidence type="ECO:0000256" key="6">
    <source>
        <dbReference type="RuleBase" id="RU362125"/>
    </source>
</evidence>
<evidence type="ECO:0000259" key="7">
    <source>
        <dbReference type="Pfam" id="PF00441"/>
    </source>
</evidence>
<dbReference type="Gene3D" id="2.40.110.10">
    <property type="entry name" value="Butyryl-CoA Dehydrogenase, subunit A, domain 2"/>
    <property type="match status" value="1"/>
</dbReference>
<evidence type="ECO:0000256" key="1">
    <source>
        <dbReference type="ARBA" id="ARBA00001974"/>
    </source>
</evidence>
<dbReference type="InterPro" id="IPR006089">
    <property type="entry name" value="Acyl-CoA_DH_CS"/>
</dbReference>
<protein>
    <submittedName>
        <fullName evidence="10">Acyl-CoA dehydrogenase</fullName>
    </submittedName>
</protein>
<dbReference type="EMBL" id="SMSE01000001">
    <property type="protein sequence ID" value="TDG14882.1"/>
    <property type="molecule type" value="Genomic_DNA"/>
</dbReference>
<comment type="cofactor">
    <cofactor evidence="1 6">
        <name>FAD</name>
        <dbReference type="ChEBI" id="CHEBI:57692"/>
    </cofactor>
</comment>
<feature type="domain" description="Acyl-CoA dehydrogenase/oxidase C-terminal" evidence="7">
    <location>
        <begin position="230"/>
        <end position="376"/>
    </location>
</feature>
<dbReference type="FunFam" id="1.20.140.10:FF:000001">
    <property type="entry name" value="Acyl-CoA dehydrogenase"/>
    <property type="match status" value="1"/>
</dbReference>
<dbReference type="InterPro" id="IPR037069">
    <property type="entry name" value="AcylCoA_DH/ox_N_sf"/>
</dbReference>
<dbReference type="PROSITE" id="PS00073">
    <property type="entry name" value="ACYL_COA_DH_2"/>
    <property type="match status" value="1"/>
</dbReference>
<proteinExistence type="inferred from homology"/>
<name>A0A4R5LU57_9GAMM</name>
<sequence>MIPRTVYEPEHEMFRDSVSKFLHTEVVPFHAQWEKDGQVDRELWRKAGDQGFLVPTAPEEYGGVGADYRYNAILNEELGKSGATGIGWPLHSDIAVPYLMNFGNEEQKQRLLPGCISGDIVTAIAMTEPGAGSDLQGIKTTAVADGDDFILNGSKTFITNGQHADVVVVVAKTNAGAGAAGISLLLVEADMEGFEKGSNLEKLGMKAQDTSELFFNEVRVPRANLLGEEGKGFIYLMQELPQERLQIALVAGASMEAALEYTTEYVKERKAFNQRIADFQNTQFKLAEMDAEVTALRVFLDRCLELHIQGGLDPVTASKAKLLATELQGKVLDQCLQLHGGYGFMWEYPIARAYADARVQRIYGGTSEVMKLIIARDRLG</sequence>
<evidence type="ECO:0000259" key="9">
    <source>
        <dbReference type="Pfam" id="PF02771"/>
    </source>
</evidence>
<dbReference type="Proteomes" id="UP000295554">
    <property type="component" value="Unassembled WGS sequence"/>
</dbReference>
<keyword evidence="3 6" id="KW-0285">Flavoprotein</keyword>
<organism evidence="10 11">
    <name type="scientific">Seongchinamella unica</name>
    <dbReference type="NCBI Taxonomy" id="2547392"/>
    <lineage>
        <taxon>Bacteria</taxon>
        <taxon>Pseudomonadati</taxon>
        <taxon>Pseudomonadota</taxon>
        <taxon>Gammaproteobacteria</taxon>
        <taxon>Cellvibrionales</taxon>
        <taxon>Halieaceae</taxon>
        <taxon>Seongchinamella</taxon>
    </lineage>
</organism>
<dbReference type="Gene3D" id="1.10.540.10">
    <property type="entry name" value="Acyl-CoA dehydrogenase/oxidase, N-terminal domain"/>
    <property type="match status" value="1"/>
</dbReference>
<dbReference type="PIRSF" id="PIRSF016578">
    <property type="entry name" value="HsaA"/>
    <property type="match status" value="1"/>
</dbReference>
<dbReference type="Gene3D" id="1.20.140.10">
    <property type="entry name" value="Butyryl-CoA Dehydrogenase, subunit A, domain 3"/>
    <property type="match status" value="1"/>
</dbReference>
<dbReference type="Pfam" id="PF02771">
    <property type="entry name" value="Acyl-CoA_dh_N"/>
    <property type="match status" value="1"/>
</dbReference>
<evidence type="ECO:0000259" key="8">
    <source>
        <dbReference type="Pfam" id="PF02770"/>
    </source>
</evidence>
<comment type="caution">
    <text evidence="10">The sequence shown here is derived from an EMBL/GenBank/DDBJ whole genome shotgun (WGS) entry which is preliminary data.</text>
</comment>
<dbReference type="InterPro" id="IPR036250">
    <property type="entry name" value="AcylCo_DH-like_C"/>
</dbReference>